<dbReference type="GO" id="GO:0007052">
    <property type="term" value="P:mitotic spindle organization"/>
    <property type="evidence" value="ECO:0007669"/>
    <property type="project" value="TreeGrafter"/>
</dbReference>
<dbReference type="Gene3D" id="1.20.120.1150">
    <property type="match status" value="1"/>
</dbReference>
<feature type="region of interest" description="Disordered" evidence="11">
    <location>
        <begin position="127"/>
        <end position="147"/>
    </location>
</feature>
<keyword evidence="5 10" id="KW-0963">Cytoplasm</keyword>
<evidence type="ECO:0000256" key="3">
    <source>
        <dbReference type="ARBA" id="ARBA00011019"/>
    </source>
</evidence>
<evidence type="ECO:0000256" key="5">
    <source>
        <dbReference type="ARBA" id="ARBA00022490"/>
    </source>
</evidence>
<dbReference type="Proteomes" id="UP001445076">
    <property type="component" value="Unassembled WGS sequence"/>
</dbReference>
<evidence type="ECO:0000256" key="7">
    <source>
        <dbReference type="ARBA" id="ARBA00023235"/>
    </source>
</evidence>
<keyword evidence="13" id="KW-1185">Reference proteome</keyword>
<feature type="compositionally biased region" description="Polar residues" evidence="11">
    <location>
        <begin position="129"/>
        <end position="142"/>
    </location>
</feature>
<dbReference type="GO" id="GO:0003755">
    <property type="term" value="F:peptidyl-prolyl cis-trans isomerase activity"/>
    <property type="evidence" value="ECO:0007669"/>
    <property type="project" value="UniProtKB-KW"/>
</dbReference>
<evidence type="ECO:0000256" key="8">
    <source>
        <dbReference type="ARBA" id="ARBA00044786"/>
    </source>
</evidence>
<dbReference type="SUPFAM" id="SSF140984">
    <property type="entry name" value="PTPA-like"/>
    <property type="match status" value="2"/>
</dbReference>
<comment type="catalytic activity">
    <reaction evidence="1 10">
        <text>[protein]-peptidylproline (omega=180) = [protein]-peptidylproline (omega=0)</text>
        <dbReference type="Rhea" id="RHEA:16237"/>
        <dbReference type="Rhea" id="RHEA-COMP:10747"/>
        <dbReference type="Rhea" id="RHEA-COMP:10748"/>
        <dbReference type="ChEBI" id="CHEBI:83833"/>
        <dbReference type="ChEBI" id="CHEBI:83834"/>
        <dbReference type="EC" id="5.2.1.8"/>
    </reaction>
</comment>
<protein>
    <recommendedName>
        <fullName evidence="8 10">Serine/threonine-protein phosphatase 2A activator</fullName>
        <ecNumber evidence="4 10">5.2.1.8</ecNumber>
    </recommendedName>
    <alternativeName>
        <fullName evidence="9 10">Phosphotyrosyl phosphatase activator</fullName>
    </alternativeName>
</protein>
<keyword evidence="6 10" id="KW-0697">Rotamase</keyword>
<gene>
    <name evidence="12" type="ORF">OTU49_015399</name>
</gene>
<proteinExistence type="inferred from homology"/>
<sequence>MNTAVKGKKLSVECAVSPVTVGLLNMLDTISHWIDDIPPVDQPQRYGNTAFRDFYAKLKEVKTGPFAEHSNQLWNISGVQSWSKINQGLIKMYKAEVLHKFPVVQHMLFGSILSISPAKEITYHPPGTEISSMRNPSMSSATGGQGFMPPRASAVASQGRVSMTDRMPVHISQMSKMPQDLPFNDISSVMPPVSKTPQGLSTVDKVSSNMLTTSKTSLPCAEERHPAMSPLNSLPPDIFPKATKHTQ</sequence>
<organism evidence="12 13">
    <name type="scientific">Cherax quadricarinatus</name>
    <name type="common">Australian red claw crayfish</name>
    <dbReference type="NCBI Taxonomy" id="27406"/>
    <lineage>
        <taxon>Eukaryota</taxon>
        <taxon>Metazoa</taxon>
        <taxon>Ecdysozoa</taxon>
        <taxon>Arthropoda</taxon>
        <taxon>Crustacea</taxon>
        <taxon>Multicrustacea</taxon>
        <taxon>Malacostraca</taxon>
        <taxon>Eumalacostraca</taxon>
        <taxon>Eucarida</taxon>
        <taxon>Decapoda</taxon>
        <taxon>Pleocyemata</taxon>
        <taxon>Astacidea</taxon>
        <taxon>Parastacoidea</taxon>
        <taxon>Parastacidae</taxon>
        <taxon>Cherax</taxon>
    </lineage>
</organism>
<dbReference type="Pfam" id="PF03095">
    <property type="entry name" value="PTPA"/>
    <property type="match status" value="1"/>
</dbReference>
<dbReference type="GO" id="GO:0008160">
    <property type="term" value="F:protein tyrosine phosphatase activator activity"/>
    <property type="evidence" value="ECO:0007669"/>
    <property type="project" value="TreeGrafter"/>
</dbReference>
<comment type="caution">
    <text evidence="12">The sequence shown here is derived from an EMBL/GenBank/DDBJ whole genome shotgun (WGS) entry which is preliminary data.</text>
</comment>
<dbReference type="EMBL" id="JARKIK010000009">
    <property type="protein sequence ID" value="KAK8749502.1"/>
    <property type="molecule type" value="Genomic_DNA"/>
</dbReference>
<comment type="function">
    <text evidence="10">PPIases accelerate the folding of proteins. It catalyzes the cis-trans isomerization of proline imidic peptide bonds in oligopeptides.</text>
</comment>
<reference evidence="12 13" key="1">
    <citation type="journal article" date="2024" name="BMC Genomics">
        <title>Genome assembly of redclaw crayfish (Cherax quadricarinatus) provides insights into its immune adaptation and hypoxia tolerance.</title>
        <authorList>
            <person name="Liu Z."/>
            <person name="Zheng J."/>
            <person name="Li H."/>
            <person name="Fang K."/>
            <person name="Wang S."/>
            <person name="He J."/>
            <person name="Zhou D."/>
            <person name="Weng S."/>
            <person name="Chi M."/>
            <person name="Gu Z."/>
            <person name="He J."/>
            <person name="Li F."/>
            <person name="Wang M."/>
        </authorList>
    </citation>
    <scope>NUCLEOTIDE SEQUENCE [LARGE SCALE GENOMIC DNA]</scope>
    <source>
        <strain evidence="12">ZL_2023a</strain>
    </source>
</reference>
<dbReference type="InterPro" id="IPR004327">
    <property type="entry name" value="Phstyr_phstse_ac"/>
</dbReference>
<dbReference type="PANTHER" id="PTHR10012:SF0">
    <property type="entry name" value="SERINE_THREONINE-PROTEIN PHOSPHATASE 2A ACTIVATOR"/>
    <property type="match status" value="1"/>
</dbReference>
<evidence type="ECO:0000313" key="12">
    <source>
        <dbReference type="EMBL" id="KAK8749502.1"/>
    </source>
</evidence>
<dbReference type="InterPro" id="IPR043170">
    <property type="entry name" value="PTPA_C_lid"/>
</dbReference>
<comment type="similarity">
    <text evidence="3 10">Belongs to the PTPA-type PPIase family.</text>
</comment>
<evidence type="ECO:0000256" key="6">
    <source>
        <dbReference type="ARBA" id="ARBA00023110"/>
    </source>
</evidence>
<dbReference type="GO" id="GO:0005634">
    <property type="term" value="C:nucleus"/>
    <property type="evidence" value="ECO:0007669"/>
    <property type="project" value="TreeGrafter"/>
</dbReference>
<name>A0AAW0YCU3_CHEQU</name>
<dbReference type="GO" id="GO:0005737">
    <property type="term" value="C:cytoplasm"/>
    <property type="evidence" value="ECO:0007669"/>
    <property type="project" value="UniProtKB-SubCell"/>
</dbReference>
<evidence type="ECO:0000256" key="11">
    <source>
        <dbReference type="SAM" id="MobiDB-lite"/>
    </source>
</evidence>
<evidence type="ECO:0000256" key="4">
    <source>
        <dbReference type="ARBA" id="ARBA00013194"/>
    </source>
</evidence>
<dbReference type="PANTHER" id="PTHR10012">
    <property type="entry name" value="SERINE/THREONINE-PROTEIN PHOSPHATASE 2A REGULATORY SUBUNIT B"/>
    <property type="match status" value="1"/>
</dbReference>
<dbReference type="GO" id="GO:0000159">
    <property type="term" value="C:protein phosphatase type 2A complex"/>
    <property type="evidence" value="ECO:0007669"/>
    <property type="project" value="TreeGrafter"/>
</dbReference>
<evidence type="ECO:0000256" key="10">
    <source>
        <dbReference type="RuleBase" id="RU361210"/>
    </source>
</evidence>
<keyword evidence="7 10" id="KW-0413">Isomerase</keyword>
<dbReference type="AlphaFoldDB" id="A0AAW0YCU3"/>
<evidence type="ECO:0000256" key="1">
    <source>
        <dbReference type="ARBA" id="ARBA00000971"/>
    </source>
</evidence>
<dbReference type="InterPro" id="IPR037218">
    <property type="entry name" value="PTPA_sf"/>
</dbReference>
<evidence type="ECO:0000313" key="13">
    <source>
        <dbReference type="Proteomes" id="UP001445076"/>
    </source>
</evidence>
<evidence type="ECO:0000256" key="9">
    <source>
        <dbReference type="ARBA" id="ARBA00044820"/>
    </source>
</evidence>
<comment type="subcellular location">
    <subcellularLocation>
        <location evidence="2 10">Cytoplasm</location>
    </subcellularLocation>
</comment>
<feature type="region of interest" description="Disordered" evidence="11">
    <location>
        <begin position="214"/>
        <end position="247"/>
    </location>
</feature>
<accession>A0AAW0YCU3</accession>
<evidence type="ECO:0000256" key="2">
    <source>
        <dbReference type="ARBA" id="ARBA00004496"/>
    </source>
</evidence>
<dbReference type="EC" id="5.2.1.8" evidence="4 10"/>